<comment type="catalytic activity">
    <reaction evidence="1 7">
        <text>L-alanine = D-alanine</text>
        <dbReference type="Rhea" id="RHEA:20249"/>
        <dbReference type="ChEBI" id="CHEBI:57416"/>
        <dbReference type="ChEBI" id="CHEBI:57972"/>
        <dbReference type="EC" id="5.1.1.1"/>
    </reaction>
</comment>
<evidence type="ECO:0000256" key="5">
    <source>
        <dbReference type="ARBA" id="ARBA00022898"/>
    </source>
</evidence>
<keyword evidence="12" id="KW-1185">Reference proteome</keyword>
<dbReference type="InterPro" id="IPR009006">
    <property type="entry name" value="Ala_racemase/Decarboxylase_C"/>
</dbReference>
<evidence type="ECO:0000256" key="8">
    <source>
        <dbReference type="PIRSR" id="PIRSR600821-50"/>
    </source>
</evidence>
<dbReference type="UniPathway" id="UPA00042">
    <property type="reaction ID" value="UER00497"/>
</dbReference>
<evidence type="ECO:0000256" key="3">
    <source>
        <dbReference type="ARBA" id="ARBA00007880"/>
    </source>
</evidence>
<sequence>MTALLEIDLGAIAANWRQLAAMHPGETAAVLKADAYGLGAARLAPVLAKAGCKTFFTAHLDEAVALREILPTARIAALNGLFPHAAADFYEHNITPVLGSLRDIALWHAEAAGLGRPLPCMLHLEMGMNRLGLTARELETLRANPTLLDGVQVDVALTHLVAADAPDDPVNRSQAMAFYEAARQFPGAKKSLANSSGMFLGPFFHTNLARPGAALYGVNPTPAHPNPMRGVVRLTAPILQIHDVAPGETVGYSGVWRAERPSRIATLGVGYADGYHRALTNTAHAYFDDTPIPLVGRVSMDLTTFDVTDVPATPGDTLTLLGPRHGVDALATEAKTNGYEILTSLGRRFKRQYIGA</sequence>
<reference evidence="11 12" key="1">
    <citation type="submission" date="2020-08" db="EMBL/GenBank/DDBJ databases">
        <title>Genomic Encyclopedia of Type Strains, Phase IV (KMG-IV): sequencing the most valuable type-strain genomes for metagenomic binning, comparative biology and taxonomic classification.</title>
        <authorList>
            <person name="Goeker M."/>
        </authorList>
    </citation>
    <scope>NUCLEOTIDE SEQUENCE [LARGE SCALE GENOMIC DNA]</scope>
    <source>
        <strain evidence="11 12">DSM 27026</strain>
    </source>
</reference>
<dbReference type="InterPro" id="IPR000821">
    <property type="entry name" value="Ala_racemase"/>
</dbReference>
<dbReference type="GO" id="GO:0008784">
    <property type="term" value="F:alanine racemase activity"/>
    <property type="evidence" value="ECO:0007669"/>
    <property type="project" value="UniProtKB-UniRule"/>
</dbReference>
<dbReference type="NCBIfam" id="TIGR00492">
    <property type="entry name" value="alr"/>
    <property type="match status" value="1"/>
</dbReference>
<evidence type="ECO:0000313" key="12">
    <source>
        <dbReference type="Proteomes" id="UP000553706"/>
    </source>
</evidence>
<comment type="caution">
    <text evidence="11">The sequence shown here is derived from an EMBL/GenBank/DDBJ whole genome shotgun (WGS) entry which is preliminary data.</text>
</comment>
<dbReference type="EC" id="5.1.1.1" evidence="4 7"/>
<dbReference type="Pfam" id="PF00842">
    <property type="entry name" value="Ala_racemase_C"/>
    <property type="match status" value="1"/>
</dbReference>
<evidence type="ECO:0000256" key="7">
    <source>
        <dbReference type="HAMAP-Rule" id="MF_01201"/>
    </source>
</evidence>
<gene>
    <name evidence="11" type="ORF">HNP71_002386</name>
</gene>
<organism evidence="11 12">
    <name type="scientific">Acidocella aromatica</name>
    <dbReference type="NCBI Taxonomy" id="1303579"/>
    <lineage>
        <taxon>Bacteria</taxon>
        <taxon>Pseudomonadati</taxon>
        <taxon>Pseudomonadota</taxon>
        <taxon>Alphaproteobacteria</taxon>
        <taxon>Acetobacterales</taxon>
        <taxon>Acidocellaceae</taxon>
        <taxon>Acidocella</taxon>
    </lineage>
</organism>
<dbReference type="RefSeq" id="WP_183267132.1">
    <property type="nucleotide sequence ID" value="NZ_JACHFJ010000012.1"/>
</dbReference>
<evidence type="ECO:0000313" key="11">
    <source>
        <dbReference type="EMBL" id="MBB5374116.1"/>
    </source>
</evidence>
<feature type="active site" description="Proton acceptor; specific for L-alanine" evidence="7">
    <location>
        <position position="252"/>
    </location>
</feature>
<feature type="binding site" evidence="7 9">
    <location>
        <position position="300"/>
    </location>
    <ligand>
        <name>substrate</name>
    </ligand>
</feature>
<dbReference type="GO" id="GO:0005829">
    <property type="term" value="C:cytosol"/>
    <property type="evidence" value="ECO:0007669"/>
    <property type="project" value="TreeGrafter"/>
</dbReference>
<accession>A0A840VEI3</accession>
<dbReference type="SMART" id="SM01005">
    <property type="entry name" value="Ala_racemase_C"/>
    <property type="match status" value="1"/>
</dbReference>
<dbReference type="EMBL" id="JACHFJ010000012">
    <property type="protein sequence ID" value="MBB5374116.1"/>
    <property type="molecule type" value="Genomic_DNA"/>
</dbReference>
<feature type="binding site" evidence="7 9">
    <location>
        <position position="130"/>
    </location>
    <ligand>
        <name>substrate</name>
    </ligand>
</feature>
<dbReference type="InterPro" id="IPR029066">
    <property type="entry name" value="PLP-binding_barrel"/>
</dbReference>
<evidence type="ECO:0000256" key="9">
    <source>
        <dbReference type="PIRSR" id="PIRSR600821-52"/>
    </source>
</evidence>
<comment type="pathway">
    <text evidence="7">Amino-acid biosynthesis; D-alanine biosynthesis; D-alanine from L-alanine: step 1/1.</text>
</comment>
<proteinExistence type="inferred from homology"/>
<dbReference type="Pfam" id="PF01168">
    <property type="entry name" value="Ala_racemase_N"/>
    <property type="match status" value="1"/>
</dbReference>
<dbReference type="Gene3D" id="2.40.37.10">
    <property type="entry name" value="Lyase, Ornithine Decarboxylase, Chain A, domain 1"/>
    <property type="match status" value="1"/>
</dbReference>
<dbReference type="PANTHER" id="PTHR30511:SF0">
    <property type="entry name" value="ALANINE RACEMASE, CATABOLIC-RELATED"/>
    <property type="match status" value="1"/>
</dbReference>
<dbReference type="PANTHER" id="PTHR30511">
    <property type="entry name" value="ALANINE RACEMASE"/>
    <property type="match status" value="1"/>
</dbReference>
<comment type="similarity">
    <text evidence="3 7">Belongs to the alanine racemase family.</text>
</comment>
<evidence type="ECO:0000259" key="10">
    <source>
        <dbReference type="SMART" id="SM01005"/>
    </source>
</evidence>
<comment type="cofactor">
    <cofactor evidence="2 7 8">
        <name>pyridoxal 5'-phosphate</name>
        <dbReference type="ChEBI" id="CHEBI:597326"/>
    </cofactor>
</comment>
<dbReference type="SUPFAM" id="SSF50621">
    <property type="entry name" value="Alanine racemase C-terminal domain-like"/>
    <property type="match status" value="1"/>
</dbReference>
<dbReference type="PRINTS" id="PR00992">
    <property type="entry name" value="ALARACEMASE"/>
</dbReference>
<feature type="domain" description="Alanine racemase C-terminal" evidence="10">
    <location>
        <begin position="231"/>
        <end position="354"/>
    </location>
</feature>
<evidence type="ECO:0000256" key="6">
    <source>
        <dbReference type="ARBA" id="ARBA00023235"/>
    </source>
</evidence>
<protein>
    <recommendedName>
        <fullName evidence="4 7">Alanine racemase</fullName>
        <ecNumber evidence="4 7">5.1.1.1</ecNumber>
    </recommendedName>
</protein>
<dbReference type="InterPro" id="IPR011079">
    <property type="entry name" value="Ala_racemase_C"/>
</dbReference>
<dbReference type="CDD" id="cd00430">
    <property type="entry name" value="PLPDE_III_AR"/>
    <property type="match status" value="1"/>
</dbReference>
<dbReference type="PROSITE" id="PS00395">
    <property type="entry name" value="ALANINE_RACEMASE"/>
    <property type="match status" value="1"/>
</dbReference>
<dbReference type="SUPFAM" id="SSF51419">
    <property type="entry name" value="PLP-binding barrel"/>
    <property type="match status" value="1"/>
</dbReference>
<keyword evidence="5 7" id="KW-0663">Pyridoxal phosphate</keyword>
<dbReference type="GO" id="GO:0030632">
    <property type="term" value="P:D-alanine biosynthetic process"/>
    <property type="evidence" value="ECO:0007669"/>
    <property type="project" value="UniProtKB-UniRule"/>
</dbReference>
<dbReference type="GO" id="GO:0030170">
    <property type="term" value="F:pyridoxal phosphate binding"/>
    <property type="evidence" value="ECO:0007669"/>
    <property type="project" value="UniProtKB-UniRule"/>
</dbReference>
<dbReference type="Gene3D" id="3.20.20.10">
    <property type="entry name" value="Alanine racemase"/>
    <property type="match status" value="1"/>
</dbReference>
<feature type="active site" description="Proton acceptor; specific for D-alanine" evidence="7">
    <location>
        <position position="32"/>
    </location>
</feature>
<dbReference type="AlphaFoldDB" id="A0A840VEI3"/>
<dbReference type="HAMAP" id="MF_01201">
    <property type="entry name" value="Ala_racemase"/>
    <property type="match status" value="1"/>
</dbReference>
<feature type="modified residue" description="N6-(pyridoxal phosphate)lysine" evidence="7 8">
    <location>
        <position position="32"/>
    </location>
</feature>
<evidence type="ECO:0000256" key="1">
    <source>
        <dbReference type="ARBA" id="ARBA00000316"/>
    </source>
</evidence>
<name>A0A840VEI3_9PROT</name>
<dbReference type="Proteomes" id="UP000553706">
    <property type="component" value="Unassembled WGS sequence"/>
</dbReference>
<evidence type="ECO:0000256" key="2">
    <source>
        <dbReference type="ARBA" id="ARBA00001933"/>
    </source>
</evidence>
<dbReference type="InterPro" id="IPR001608">
    <property type="entry name" value="Ala_racemase_N"/>
</dbReference>
<keyword evidence="6 7" id="KW-0413">Isomerase</keyword>
<comment type="function">
    <text evidence="7">Catalyzes the interconversion of L-alanine and D-alanine. May also act on other amino acids.</text>
</comment>
<dbReference type="InterPro" id="IPR020622">
    <property type="entry name" value="Ala_racemase_pyridoxalP-BS"/>
</dbReference>
<evidence type="ECO:0000256" key="4">
    <source>
        <dbReference type="ARBA" id="ARBA00013089"/>
    </source>
</evidence>